<reference evidence="2" key="1">
    <citation type="journal article" date="2014" name="PLoS ONE">
        <title>Transcriptome-Based Identification of ABC Transporters in the Western Tarnished Plant Bug Lygus hesperus.</title>
        <authorList>
            <person name="Hull J.J."/>
            <person name="Chaney K."/>
            <person name="Geib S.M."/>
            <person name="Fabrick J.A."/>
            <person name="Brent C.S."/>
            <person name="Walsh D."/>
            <person name="Lavine L.C."/>
        </authorList>
    </citation>
    <scope>NUCLEOTIDE SEQUENCE</scope>
</reference>
<dbReference type="AlphaFoldDB" id="A0A0A9WHT9"/>
<feature type="signal peptide" evidence="1">
    <location>
        <begin position="1"/>
        <end position="25"/>
    </location>
</feature>
<protein>
    <submittedName>
        <fullName evidence="2">Uncharacterized protein</fullName>
    </submittedName>
</protein>
<name>A0A0A9WHT9_LYGHE</name>
<dbReference type="EMBL" id="GBRD01016230">
    <property type="protein sequence ID" value="JAG49596.1"/>
    <property type="molecule type" value="Transcribed_RNA"/>
</dbReference>
<sequence>MRTHSQMNPAVTAFVGLALLAGSYGLPIGNGFAGISLAPGALGDFYNQEVVVGDFPLKYGLSWSKDGTIEAGIRLETTFRGKVVPFSIAVSGNARDLRRTFKFEAGTRILDSLSGLIYGDRDGLKWLTSLWVPVHSQRGTLNAVGVSLEGDHTRPVAVSGGFGINDSVYQARIKLDGDLKPSGTQVLIGTKSSKSTNVFPSPYNNIPFSRFSHQ</sequence>
<evidence type="ECO:0000313" key="2">
    <source>
        <dbReference type="EMBL" id="JAG04430.1"/>
    </source>
</evidence>
<reference evidence="4" key="4">
    <citation type="journal article" date="2016" name="Gigascience">
        <title>De novo construction of an expanded transcriptome assembly for the western tarnished plant bug, Lygus hesperus.</title>
        <authorList>
            <person name="Tassone E.E."/>
            <person name="Geib S.M."/>
            <person name="Hall B."/>
            <person name="Fabrick J.A."/>
            <person name="Brent C.S."/>
            <person name="Hull J.J."/>
        </authorList>
    </citation>
    <scope>NUCLEOTIDE SEQUENCE</scope>
</reference>
<evidence type="ECO:0000256" key="1">
    <source>
        <dbReference type="SAM" id="SignalP"/>
    </source>
</evidence>
<reference evidence="3" key="3">
    <citation type="submission" date="2014-09" db="EMBL/GenBank/DDBJ databases">
        <authorList>
            <person name="Magalhaes I.L.F."/>
            <person name="Oliveira U."/>
            <person name="Santos F.R."/>
            <person name="Vidigal T.H.D.A."/>
            <person name="Brescovit A.D."/>
            <person name="Santos A.J."/>
        </authorList>
    </citation>
    <scope>NUCLEOTIDE SEQUENCE</scope>
</reference>
<reference evidence="2" key="2">
    <citation type="submission" date="2014-07" db="EMBL/GenBank/DDBJ databases">
        <authorList>
            <person name="Hull J."/>
        </authorList>
    </citation>
    <scope>NUCLEOTIDE SEQUENCE</scope>
</reference>
<gene>
    <name evidence="2" type="ORF">CM83_2134</name>
    <name evidence="4" type="ORF">g.27368</name>
</gene>
<evidence type="ECO:0000313" key="3">
    <source>
        <dbReference type="EMBL" id="JAG49596.1"/>
    </source>
</evidence>
<organism evidence="2">
    <name type="scientific">Lygus hesperus</name>
    <name type="common">Western plant bug</name>
    <dbReference type="NCBI Taxonomy" id="30085"/>
    <lineage>
        <taxon>Eukaryota</taxon>
        <taxon>Metazoa</taxon>
        <taxon>Ecdysozoa</taxon>
        <taxon>Arthropoda</taxon>
        <taxon>Hexapoda</taxon>
        <taxon>Insecta</taxon>
        <taxon>Pterygota</taxon>
        <taxon>Neoptera</taxon>
        <taxon>Paraneoptera</taxon>
        <taxon>Hemiptera</taxon>
        <taxon>Heteroptera</taxon>
        <taxon>Panheteroptera</taxon>
        <taxon>Cimicomorpha</taxon>
        <taxon>Miridae</taxon>
        <taxon>Mirini</taxon>
        <taxon>Lygus</taxon>
    </lineage>
</organism>
<accession>A0A0A9WHT9</accession>
<proteinExistence type="predicted"/>
<evidence type="ECO:0000313" key="4">
    <source>
        <dbReference type="EMBL" id="JAQ06874.1"/>
    </source>
</evidence>
<dbReference type="EMBL" id="GDHC01011755">
    <property type="protein sequence ID" value="JAQ06874.1"/>
    <property type="molecule type" value="Transcribed_RNA"/>
</dbReference>
<dbReference type="EMBL" id="GBHO01039174">
    <property type="protein sequence ID" value="JAG04430.1"/>
    <property type="molecule type" value="Transcribed_RNA"/>
</dbReference>
<feature type="chain" id="PRO_5015033664" evidence="1">
    <location>
        <begin position="26"/>
        <end position="214"/>
    </location>
</feature>
<keyword evidence="1" id="KW-0732">Signal</keyword>